<keyword evidence="2" id="KW-0238">DNA-binding</keyword>
<dbReference type="SUPFAM" id="SSF46785">
    <property type="entry name" value="Winged helix' DNA-binding domain"/>
    <property type="match status" value="1"/>
</dbReference>
<dbReference type="InterPro" id="IPR019885">
    <property type="entry name" value="Tscrpt_reg_HTH_AsnC-type_CS"/>
</dbReference>
<evidence type="ECO:0000256" key="2">
    <source>
        <dbReference type="ARBA" id="ARBA00023125"/>
    </source>
</evidence>
<keyword evidence="6" id="KW-1185">Reference proteome</keyword>
<evidence type="ECO:0000259" key="4">
    <source>
        <dbReference type="PROSITE" id="PS50956"/>
    </source>
</evidence>
<keyword evidence="1" id="KW-0805">Transcription regulation</keyword>
<dbReference type="SUPFAM" id="SSF54909">
    <property type="entry name" value="Dimeric alpha+beta barrel"/>
    <property type="match status" value="1"/>
</dbReference>
<dbReference type="Gene3D" id="3.30.70.920">
    <property type="match status" value="1"/>
</dbReference>
<dbReference type="PANTHER" id="PTHR30154:SF34">
    <property type="entry name" value="TRANSCRIPTIONAL REGULATOR AZLB"/>
    <property type="match status" value="1"/>
</dbReference>
<accession>A0ABT0YKB0</accession>
<evidence type="ECO:0000256" key="1">
    <source>
        <dbReference type="ARBA" id="ARBA00023015"/>
    </source>
</evidence>
<reference evidence="5" key="1">
    <citation type="submission" date="2022-05" db="EMBL/GenBank/DDBJ databases">
        <title>Schlegelella sp. nov., isolated from mangrove soil.</title>
        <authorList>
            <person name="Liu Y."/>
            <person name="Ge X."/>
            <person name="Liu W."/>
        </authorList>
    </citation>
    <scope>NUCLEOTIDE SEQUENCE</scope>
    <source>
        <strain evidence="5">S2-27</strain>
    </source>
</reference>
<dbReference type="InterPro" id="IPR000485">
    <property type="entry name" value="AsnC-type_HTH_dom"/>
</dbReference>
<dbReference type="Proteomes" id="UP001165541">
    <property type="component" value="Unassembled WGS sequence"/>
</dbReference>
<dbReference type="InterPro" id="IPR036388">
    <property type="entry name" value="WH-like_DNA-bd_sf"/>
</dbReference>
<dbReference type="RefSeq" id="WP_251776786.1">
    <property type="nucleotide sequence ID" value="NZ_JAMKFE010000002.1"/>
</dbReference>
<dbReference type="Pfam" id="PF01037">
    <property type="entry name" value="AsnC_trans_reg"/>
    <property type="match status" value="1"/>
</dbReference>
<proteinExistence type="predicted"/>
<dbReference type="PRINTS" id="PR00033">
    <property type="entry name" value="HTHASNC"/>
</dbReference>
<dbReference type="InterPro" id="IPR011991">
    <property type="entry name" value="ArsR-like_HTH"/>
</dbReference>
<dbReference type="CDD" id="cd00090">
    <property type="entry name" value="HTH_ARSR"/>
    <property type="match status" value="1"/>
</dbReference>
<keyword evidence="3" id="KW-0804">Transcription</keyword>
<dbReference type="Gene3D" id="1.10.10.10">
    <property type="entry name" value="Winged helix-like DNA-binding domain superfamily/Winged helix DNA-binding domain"/>
    <property type="match status" value="1"/>
</dbReference>
<dbReference type="InterPro" id="IPR019888">
    <property type="entry name" value="Tscrpt_reg_AsnC-like"/>
</dbReference>
<dbReference type="PROSITE" id="PS00519">
    <property type="entry name" value="HTH_ASNC_1"/>
    <property type="match status" value="1"/>
</dbReference>
<gene>
    <name evidence="5" type="ORF">M8A51_03765</name>
</gene>
<name>A0ABT0YKB0_9BURK</name>
<dbReference type="InterPro" id="IPR036390">
    <property type="entry name" value="WH_DNA-bd_sf"/>
</dbReference>
<dbReference type="PROSITE" id="PS50956">
    <property type="entry name" value="HTH_ASNC_2"/>
    <property type="match status" value="1"/>
</dbReference>
<dbReference type="InterPro" id="IPR011008">
    <property type="entry name" value="Dimeric_a/b-barrel"/>
</dbReference>
<evidence type="ECO:0000313" key="5">
    <source>
        <dbReference type="EMBL" id="MCM5678647.1"/>
    </source>
</evidence>
<evidence type="ECO:0000313" key="6">
    <source>
        <dbReference type="Proteomes" id="UP001165541"/>
    </source>
</evidence>
<dbReference type="SMART" id="SM00344">
    <property type="entry name" value="HTH_ASNC"/>
    <property type="match status" value="1"/>
</dbReference>
<sequence>MTPDLDDLDRRILARYQHDTRIAAEAIGADIGLSAAAVQRRLKRLREAGVIRAETAALDRKALGLQLTAIVTVDLIDEGQAAIDRFRQRMCTLPQVQQCYATAGSVDYVLVLVLPDLPAYEGFARDHLQGDANVRSFTTHVVLEVAKTGNALPVSP</sequence>
<dbReference type="Pfam" id="PF13404">
    <property type="entry name" value="HTH_AsnC-type"/>
    <property type="match status" value="1"/>
</dbReference>
<comment type="caution">
    <text evidence="5">The sequence shown here is derived from an EMBL/GenBank/DDBJ whole genome shotgun (WGS) entry which is preliminary data.</text>
</comment>
<organism evidence="5 6">
    <name type="scientific">Caldimonas mangrovi</name>
    <dbReference type="NCBI Taxonomy" id="2944811"/>
    <lineage>
        <taxon>Bacteria</taxon>
        <taxon>Pseudomonadati</taxon>
        <taxon>Pseudomonadota</taxon>
        <taxon>Betaproteobacteria</taxon>
        <taxon>Burkholderiales</taxon>
        <taxon>Sphaerotilaceae</taxon>
        <taxon>Caldimonas</taxon>
    </lineage>
</organism>
<dbReference type="PANTHER" id="PTHR30154">
    <property type="entry name" value="LEUCINE-RESPONSIVE REGULATORY PROTEIN"/>
    <property type="match status" value="1"/>
</dbReference>
<evidence type="ECO:0000256" key="3">
    <source>
        <dbReference type="ARBA" id="ARBA00023163"/>
    </source>
</evidence>
<feature type="domain" description="HTH asnC-type" evidence="4">
    <location>
        <begin position="5"/>
        <end position="66"/>
    </location>
</feature>
<protein>
    <submittedName>
        <fullName evidence="5">Lrp/AsnC family transcriptional regulator</fullName>
    </submittedName>
</protein>
<dbReference type="EMBL" id="JAMKFE010000002">
    <property type="protein sequence ID" value="MCM5678647.1"/>
    <property type="molecule type" value="Genomic_DNA"/>
</dbReference>
<dbReference type="InterPro" id="IPR019887">
    <property type="entry name" value="Tscrpt_reg_AsnC/Lrp_C"/>
</dbReference>